<evidence type="ECO:0000313" key="5">
    <source>
        <dbReference type="EMBL" id="ANW99465.1"/>
    </source>
</evidence>
<dbReference type="NCBIfam" id="NF010068">
    <property type="entry name" value="PRK13548.1"/>
    <property type="match status" value="1"/>
</dbReference>
<dbReference type="Gene3D" id="3.40.50.300">
    <property type="entry name" value="P-loop containing nucleotide triphosphate hydrolases"/>
    <property type="match status" value="1"/>
</dbReference>
<dbReference type="GO" id="GO:0016887">
    <property type="term" value="F:ATP hydrolysis activity"/>
    <property type="evidence" value="ECO:0007669"/>
    <property type="project" value="InterPro"/>
</dbReference>
<dbReference type="PANTHER" id="PTHR42794">
    <property type="entry name" value="HEMIN IMPORT ATP-BINDING PROTEIN HMUV"/>
    <property type="match status" value="1"/>
</dbReference>
<protein>
    <submittedName>
        <fullName evidence="5">ABC transporter</fullName>
    </submittedName>
</protein>
<dbReference type="SMART" id="SM00382">
    <property type="entry name" value="AAA"/>
    <property type="match status" value="1"/>
</dbReference>
<dbReference type="InterPro" id="IPR003439">
    <property type="entry name" value="ABC_transporter-like_ATP-bd"/>
</dbReference>
<organism evidence="5 6">
    <name type="scientific">Thermoclostridium stercorarium subsp. thermolacticum DSM 2910</name>
    <dbReference type="NCBI Taxonomy" id="1121336"/>
    <lineage>
        <taxon>Bacteria</taxon>
        <taxon>Bacillati</taxon>
        <taxon>Bacillota</taxon>
        <taxon>Clostridia</taxon>
        <taxon>Eubacteriales</taxon>
        <taxon>Oscillospiraceae</taxon>
        <taxon>Thermoclostridium</taxon>
    </lineage>
</organism>
<dbReference type="Pfam" id="PF00005">
    <property type="entry name" value="ABC_tran"/>
    <property type="match status" value="1"/>
</dbReference>
<dbReference type="FunFam" id="3.40.50.300:FF:000134">
    <property type="entry name" value="Iron-enterobactin ABC transporter ATP-binding protein"/>
    <property type="match status" value="1"/>
</dbReference>
<evidence type="ECO:0000256" key="2">
    <source>
        <dbReference type="ARBA" id="ARBA00022741"/>
    </source>
</evidence>
<accession>A0A1B1YFC7</accession>
<dbReference type="PROSITE" id="PS50893">
    <property type="entry name" value="ABC_TRANSPORTER_2"/>
    <property type="match status" value="1"/>
</dbReference>
<keyword evidence="1" id="KW-0813">Transport</keyword>
<dbReference type="PANTHER" id="PTHR42794:SF2">
    <property type="entry name" value="ABC TRANSPORTER ATP-BINDING PROTEIN"/>
    <property type="match status" value="1"/>
</dbReference>
<dbReference type="InterPro" id="IPR003593">
    <property type="entry name" value="AAA+_ATPase"/>
</dbReference>
<dbReference type="GO" id="GO:0005524">
    <property type="term" value="F:ATP binding"/>
    <property type="evidence" value="ECO:0007669"/>
    <property type="project" value="UniProtKB-KW"/>
</dbReference>
<evidence type="ECO:0000259" key="4">
    <source>
        <dbReference type="PROSITE" id="PS50893"/>
    </source>
</evidence>
<keyword evidence="3" id="KW-0067">ATP-binding</keyword>
<dbReference type="InterPro" id="IPR027417">
    <property type="entry name" value="P-loop_NTPase"/>
</dbReference>
<evidence type="ECO:0000313" key="6">
    <source>
        <dbReference type="Proteomes" id="UP000092971"/>
    </source>
</evidence>
<feature type="domain" description="ABC transporter" evidence="4">
    <location>
        <begin position="5"/>
        <end position="241"/>
    </location>
</feature>
<name>A0A1B1YFC7_THEST</name>
<dbReference type="AlphaFoldDB" id="A0A1B1YFC7"/>
<dbReference type="RefSeq" id="WP_015485118.1">
    <property type="nucleotide sequence ID" value="NZ_CP014672.1"/>
</dbReference>
<dbReference type="PROSITE" id="PS00211">
    <property type="entry name" value="ABC_TRANSPORTER_1"/>
    <property type="match status" value="1"/>
</dbReference>
<gene>
    <name evidence="5" type="ORF">CSTERTH_10720</name>
</gene>
<proteinExistence type="predicted"/>
<evidence type="ECO:0000256" key="3">
    <source>
        <dbReference type="ARBA" id="ARBA00022840"/>
    </source>
</evidence>
<dbReference type="EMBL" id="CP014672">
    <property type="protein sequence ID" value="ANW99465.1"/>
    <property type="molecule type" value="Genomic_DNA"/>
</dbReference>
<keyword evidence="2" id="KW-0547">Nucleotide-binding</keyword>
<dbReference type="InterPro" id="IPR017871">
    <property type="entry name" value="ABC_transporter-like_CS"/>
</dbReference>
<sequence length="261" mass="29049">MERSVSVENLNFSYGDRKVLENICARFKPGTVNGLLGPNGSGKTTLLKNIASILKPEKNAVYINFKDIAKMTSAEIAKELALVPQSTHIEFDFTVEDIVMMGRTPHIKGFSNETEEDREIVRWALETTGVSHLKDRSIRSISGGELQRVIIARALAQKTPIILLDEPVSQLDIHHQLSIMETITRLAHEQGLTVVTVLHDLNLAAEYCDTVYLLKGGRIVCGGTPKEVLTYQVIEEVYDIVCLVYENPVSKKPHIIPVSSR</sequence>
<dbReference type="CDD" id="cd03214">
    <property type="entry name" value="ABC_Iron-Siderophores_B12_Hemin"/>
    <property type="match status" value="1"/>
</dbReference>
<reference evidence="5 6" key="1">
    <citation type="submission" date="2016-02" db="EMBL/GenBank/DDBJ databases">
        <title>Comparison of Clostridium stercorarium subspecies using comparative genomics and transcriptomics.</title>
        <authorList>
            <person name="Schellenberg J."/>
            <person name="Thallinger G."/>
            <person name="Levin D.B."/>
            <person name="Zhang X."/>
            <person name="Alvare G."/>
            <person name="Fristensky B."/>
            <person name="Sparling R."/>
        </authorList>
    </citation>
    <scope>NUCLEOTIDE SEQUENCE [LARGE SCALE GENOMIC DNA]</scope>
    <source>
        <strain evidence="5 6">DSM 2910</strain>
    </source>
</reference>
<dbReference type="OrthoDB" id="9799337at2"/>
<evidence type="ECO:0000256" key="1">
    <source>
        <dbReference type="ARBA" id="ARBA00022448"/>
    </source>
</evidence>
<dbReference type="SUPFAM" id="SSF52540">
    <property type="entry name" value="P-loop containing nucleoside triphosphate hydrolases"/>
    <property type="match status" value="1"/>
</dbReference>
<dbReference type="Proteomes" id="UP000092971">
    <property type="component" value="Chromosome"/>
</dbReference>